<evidence type="ECO:0000259" key="1">
    <source>
        <dbReference type="PROSITE" id="PS51186"/>
    </source>
</evidence>
<dbReference type="Proteomes" id="UP000268857">
    <property type="component" value="Unassembled WGS sequence"/>
</dbReference>
<dbReference type="AlphaFoldDB" id="A0A3S0Y720"/>
<dbReference type="InterPro" id="IPR000182">
    <property type="entry name" value="GNAT_dom"/>
</dbReference>
<evidence type="ECO:0000313" key="2">
    <source>
        <dbReference type="EMBL" id="RUR85826.1"/>
    </source>
</evidence>
<dbReference type="RefSeq" id="WP_016878002.1">
    <property type="nucleotide sequence ID" value="NZ_AJLN01000140.1"/>
</dbReference>
<dbReference type="PROSITE" id="PS51186">
    <property type="entry name" value="GNAT"/>
    <property type="match status" value="1"/>
</dbReference>
<accession>A0A3S0Y720</accession>
<dbReference type="Gene3D" id="3.40.630.30">
    <property type="match status" value="1"/>
</dbReference>
<proteinExistence type="predicted"/>
<keyword evidence="3" id="KW-1185">Reference proteome</keyword>
<name>A0A3S0Y720_CHLFR</name>
<dbReference type="CDD" id="cd04301">
    <property type="entry name" value="NAT_SF"/>
    <property type="match status" value="1"/>
</dbReference>
<dbReference type="OrthoDB" id="9799092at2"/>
<feature type="domain" description="N-acetyltransferase" evidence="1">
    <location>
        <begin position="7"/>
        <end position="158"/>
    </location>
</feature>
<protein>
    <recommendedName>
        <fullName evidence="1">N-acetyltransferase domain-containing protein</fullName>
    </recommendedName>
</protein>
<dbReference type="SUPFAM" id="SSF55729">
    <property type="entry name" value="Acyl-CoA N-acyltransferases (Nat)"/>
    <property type="match status" value="1"/>
</dbReference>
<sequence length="158" mass="18229">MSAFPNINFREATLQEDSLIAQHFYQLWRDNNVSAEFIRSNWLEVILEFISKARQDLYYKAFVAELDGKVVGSASCQLFAGLYPMPFTEDYRKYGYIWGVYVEPPYRSQGIATQLTSMTIEYLKAIACTRAILHASPSGKPVYERLGFLPNNEMRLDM</sequence>
<reference evidence="2 3" key="1">
    <citation type="journal article" date="2019" name="Genome Biol. Evol.">
        <title>Day and night: Metabolic profiles and evolutionary relationships of six axenic non-marine cyanobacteria.</title>
        <authorList>
            <person name="Will S.E."/>
            <person name="Henke P."/>
            <person name="Boedeker C."/>
            <person name="Huang S."/>
            <person name="Brinkmann H."/>
            <person name="Rohde M."/>
            <person name="Jarek M."/>
            <person name="Friedl T."/>
            <person name="Seufert S."/>
            <person name="Schumacher M."/>
            <person name="Overmann J."/>
            <person name="Neumann-Schaal M."/>
            <person name="Petersen J."/>
        </authorList>
    </citation>
    <scope>NUCLEOTIDE SEQUENCE [LARGE SCALE GENOMIC DNA]</scope>
    <source>
        <strain evidence="2 3">PCC 6912</strain>
    </source>
</reference>
<comment type="caution">
    <text evidence="2">The sequence shown here is derived from an EMBL/GenBank/DDBJ whole genome shotgun (WGS) entry which is preliminary data.</text>
</comment>
<dbReference type="Pfam" id="PF00583">
    <property type="entry name" value="Acetyltransf_1"/>
    <property type="match status" value="1"/>
</dbReference>
<evidence type="ECO:0000313" key="3">
    <source>
        <dbReference type="Proteomes" id="UP000268857"/>
    </source>
</evidence>
<dbReference type="EMBL" id="RSCJ01000002">
    <property type="protein sequence ID" value="RUR85826.1"/>
    <property type="molecule type" value="Genomic_DNA"/>
</dbReference>
<gene>
    <name evidence="2" type="ORF">PCC6912_06510</name>
</gene>
<dbReference type="GO" id="GO:0016747">
    <property type="term" value="F:acyltransferase activity, transferring groups other than amino-acyl groups"/>
    <property type="evidence" value="ECO:0007669"/>
    <property type="project" value="InterPro"/>
</dbReference>
<organism evidence="2 3">
    <name type="scientific">Chlorogloeopsis fritschii PCC 6912</name>
    <dbReference type="NCBI Taxonomy" id="211165"/>
    <lineage>
        <taxon>Bacteria</taxon>
        <taxon>Bacillati</taxon>
        <taxon>Cyanobacteriota</taxon>
        <taxon>Cyanophyceae</taxon>
        <taxon>Nostocales</taxon>
        <taxon>Chlorogloeopsidaceae</taxon>
        <taxon>Chlorogloeopsis</taxon>
    </lineage>
</organism>
<dbReference type="STRING" id="211165.GCA_000317285_05998"/>
<dbReference type="InterPro" id="IPR016181">
    <property type="entry name" value="Acyl_CoA_acyltransferase"/>
</dbReference>